<dbReference type="GeneID" id="115882715"/>
<keyword evidence="11" id="KW-1015">Disulfide bond</keyword>
<evidence type="ECO:0000256" key="3">
    <source>
        <dbReference type="ARBA" id="ARBA00022475"/>
    </source>
</evidence>
<keyword evidence="3" id="KW-1003">Cell membrane</keyword>
<dbReference type="SMART" id="SM00369">
    <property type="entry name" value="LRR_TYP"/>
    <property type="match status" value="5"/>
</dbReference>
<keyword evidence="12" id="KW-0407">Ion channel</keyword>
<dbReference type="RefSeq" id="XP_030756799.1">
    <property type="nucleotide sequence ID" value="XM_030900939.1"/>
</dbReference>
<organism evidence="13 14">
    <name type="scientific">Sitophilus oryzae</name>
    <name type="common">Rice weevil</name>
    <name type="synonym">Curculio oryzae</name>
    <dbReference type="NCBI Taxonomy" id="7048"/>
    <lineage>
        <taxon>Eukaryota</taxon>
        <taxon>Metazoa</taxon>
        <taxon>Ecdysozoa</taxon>
        <taxon>Arthropoda</taxon>
        <taxon>Hexapoda</taxon>
        <taxon>Insecta</taxon>
        <taxon>Pterygota</taxon>
        <taxon>Neoptera</taxon>
        <taxon>Endopterygota</taxon>
        <taxon>Coleoptera</taxon>
        <taxon>Polyphaga</taxon>
        <taxon>Cucujiformia</taxon>
        <taxon>Curculionidae</taxon>
        <taxon>Dryophthorinae</taxon>
        <taxon>Sitophilus</taxon>
    </lineage>
</organism>
<dbReference type="InterPro" id="IPR001611">
    <property type="entry name" value="Leu-rich_rpt"/>
</dbReference>
<reference evidence="14" key="1">
    <citation type="submission" date="2025-08" db="UniProtKB">
        <authorList>
            <consortium name="RefSeq"/>
        </authorList>
    </citation>
    <scope>IDENTIFICATION</scope>
    <source>
        <tissue evidence="14">Gonads</tissue>
    </source>
</reference>
<name>A0A6J2Y1J4_SITOR</name>
<dbReference type="GO" id="GO:0005886">
    <property type="term" value="C:plasma membrane"/>
    <property type="evidence" value="ECO:0007669"/>
    <property type="project" value="UniProtKB-SubCell"/>
</dbReference>
<keyword evidence="4" id="KW-0433">Leucine-rich repeat</keyword>
<sequence>MDIGKLFIAVLYWCATVRTSSSSKRELQHLNRMSEDLQDVPFGGYHVVSLNVAYNNITYLSSYIFFLNKYKNLNLIELGHNKMSEIHVDAFREMRSLECVDLSSNNLTELEANTFRHNTRLHKLDVTSNQLSFDPEKPFLRSYSLEVLVMSQNHITHIFDITFARIQNLRQLLLDDNPIYYMSRNCFAYSTRLQYISLARSGVHTIGEDMFRTPPRLVDLSGTPLAQKFNPPLTRVRSTQLIKLINIEKFDGMMESDS</sequence>
<accession>A0A6J2Y1J4</accession>
<evidence type="ECO:0000313" key="13">
    <source>
        <dbReference type="Proteomes" id="UP000504635"/>
    </source>
</evidence>
<keyword evidence="5" id="KW-0812">Transmembrane</keyword>
<keyword evidence="8" id="KW-1133">Transmembrane helix</keyword>
<dbReference type="GO" id="GO:0034220">
    <property type="term" value="P:monoatomic ion transmembrane transport"/>
    <property type="evidence" value="ECO:0007669"/>
    <property type="project" value="UniProtKB-KW"/>
</dbReference>
<evidence type="ECO:0000256" key="5">
    <source>
        <dbReference type="ARBA" id="ARBA00022692"/>
    </source>
</evidence>
<dbReference type="InterPro" id="IPR003591">
    <property type="entry name" value="Leu-rich_rpt_typical-subtyp"/>
</dbReference>
<keyword evidence="9" id="KW-0406">Ion transport</keyword>
<evidence type="ECO:0000256" key="11">
    <source>
        <dbReference type="ARBA" id="ARBA00023157"/>
    </source>
</evidence>
<dbReference type="InterPro" id="IPR032675">
    <property type="entry name" value="LRR_dom_sf"/>
</dbReference>
<evidence type="ECO:0000256" key="4">
    <source>
        <dbReference type="ARBA" id="ARBA00022614"/>
    </source>
</evidence>
<evidence type="ECO:0000256" key="6">
    <source>
        <dbReference type="ARBA" id="ARBA00022729"/>
    </source>
</evidence>
<dbReference type="OrthoDB" id="676979at2759"/>
<dbReference type="PANTHER" id="PTHR46473:SF10">
    <property type="entry name" value="LD45603P-RELATED"/>
    <property type="match status" value="1"/>
</dbReference>
<gene>
    <name evidence="14" type="primary">LOC115882715</name>
</gene>
<dbReference type="InterPro" id="IPR051432">
    <property type="entry name" value="KCNMA1_auxiliary"/>
</dbReference>
<evidence type="ECO:0000256" key="10">
    <source>
        <dbReference type="ARBA" id="ARBA00023136"/>
    </source>
</evidence>
<evidence type="ECO:0000256" key="12">
    <source>
        <dbReference type="ARBA" id="ARBA00023303"/>
    </source>
</evidence>
<dbReference type="Proteomes" id="UP000504635">
    <property type="component" value="Unplaced"/>
</dbReference>
<evidence type="ECO:0000256" key="8">
    <source>
        <dbReference type="ARBA" id="ARBA00022989"/>
    </source>
</evidence>
<evidence type="ECO:0000256" key="9">
    <source>
        <dbReference type="ARBA" id="ARBA00023065"/>
    </source>
</evidence>
<keyword evidence="10" id="KW-0472">Membrane</keyword>
<dbReference type="PANTHER" id="PTHR46473">
    <property type="entry name" value="GH08155P"/>
    <property type="match status" value="1"/>
</dbReference>
<evidence type="ECO:0000256" key="2">
    <source>
        <dbReference type="ARBA" id="ARBA00022448"/>
    </source>
</evidence>
<keyword evidence="2" id="KW-0813">Transport</keyword>
<evidence type="ECO:0000313" key="14">
    <source>
        <dbReference type="RefSeq" id="XP_030756799.1"/>
    </source>
</evidence>
<dbReference type="PROSITE" id="PS51450">
    <property type="entry name" value="LRR"/>
    <property type="match status" value="1"/>
</dbReference>
<evidence type="ECO:0000256" key="1">
    <source>
        <dbReference type="ARBA" id="ARBA00004162"/>
    </source>
</evidence>
<keyword evidence="6" id="KW-0732">Signal</keyword>
<dbReference type="SUPFAM" id="SSF52058">
    <property type="entry name" value="L domain-like"/>
    <property type="match status" value="1"/>
</dbReference>
<dbReference type="Pfam" id="PF00560">
    <property type="entry name" value="LRR_1"/>
    <property type="match status" value="1"/>
</dbReference>
<keyword evidence="13" id="KW-1185">Reference proteome</keyword>
<comment type="subcellular location">
    <subcellularLocation>
        <location evidence="1">Cell membrane</location>
        <topology evidence="1">Single-pass membrane protein</topology>
    </subcellularLocation>
</comment>
<dbReference type="Pfam" id="PF13855">
    <property type="entry name" value="LRR_8"/>
    <property type="match status" value="1"/>
</dbReference>
<keyword evidence="7" id="KW-0677">Repeat</keyword>
<dbReference type="AlphaFoldDB" id="A0A6J2Y1J4"/>
<protein>
    <submittedName>
        <fullName evidence="14">Leucine-rich repeat-containing protein 15-like</fullName>
    </submittedName>
</protein>
<dbReference type="Gene3D" id="3.80.10.10">
    <property type="entry name" value="Ribonuclease Inhibitor"/>
    <property type="match status" value="1"/>
</dbReference>
<dbReference type="KEGG" id="soy:115882715"/>
<evidence type="ECO:0000256" key="7">
    <source>
        <dbReference type="ARBA" id="ARBA00022737"/>
    </source>
</evidence>
<proteinExistence type="predicted"/>
<dbReference type="InParanoid" id="A0A6J2Y1J4"/>